<evidence type="ECO:0000256" key="1">
    <source>
        <dbReference type="SAM" id="Phobius"/>
    </source>
</evidence>
<feature type="transmembrane region" description="Helical" evidence="1">
    <location>
        <begin position="112"/>
        <end position="136"/>
    </location>
</feature>
<keyword evidence="1" id="KW-0812">Transmembrane</keyword>
<dbReference type="AlphaFoldDB" id="A0A512RN46"/>
<gene>
    <name evidence="2" type="ORF">CCY01nite_33880</name>
</gene>
<dbReference type="OrthoDB" id="954677at2"/>
<evidence type="ECO:0000313" key="2">
    <source>
        <dbReference type="EMBL" id="GEP97128.1"/>
    </source>
</evidence>
<dbReference type="EMBL" id="BKAU01000004">
    <property type="protein sequence ID" value="GEP97128.1"/>
    <property type="molecule type" value="Genomic_DNA"/>
</dbReference>
<feature type="transmembrane region" description="Helical" evidence="1">
    <location>
        <begin position="69"/>
        <end position="89"/>
    </location>
</feature>
<keyword evidence="3" id="KW-1185">Reference proteome</keyword>
<comment type="caution">
    <text evidence="2">The sequence shown here is derived from an EMBL/GenBank/DDBJ whole genome shotgun (WGS) entry which is preliminary data.</text>
</comment>
<reference evidence="2 3" key="1">
    <citation type="submission" date="2019-07" db="EMBL/GenBank/DDBJ databases">
        <title>Whole genome shotgun sequence of Chitinophaga cymbidii NBRC 109752.</title>
        <authorList>
            <person name="Hosoyama A."/>
            <person name="Uohara A."/>
            <person name="Ohji S."/>
            <person name="Ichikawa N."/>
        </authorList>
    </citation>
    <scope>NUCLEOTIDE SEQUENCE [LARGE SCALE GENOMIC DNA]</scope>
    <source>
        <strain evidence="2 3">NBRC 109752</strain>
    </source>
</reference>
<proteinExistence type="predicted"/>
<sequence length="180" mass="20880">MDTLKSAWKGMETEHTQQEKLRGMLLERRHPVLKDIRWQMIIEVIIFSVLLLVYYDFFDGDRKPLYANLLLAGSLLFAVLHSIGGYLLARRKIYDANLSQSLMRSLSAMRRFAFMSISSRAATAVCLLLFFTAAISFNTGKYIILAGIAVIFLIQMWILIRMWRNRIRRLEDSVRSLQGQ</sequence>
<feature type="transmembrane region" description="Helical" evidence="1">
    <location>
        <begin position="142"/>
        <end position="160"/>
    </location>
</feature>
<feature type="transmembrane region" description="Helical" evidence="1">
    <location>
        <begin position="38"/>
        <end position="57"/>
    </location>
</feature>
<keyword evidence="1" id="KW-1133">Transmembrane helix</keyword>
<evidence type="ECO:0000313" key="3">
    <source>
        <dbReference type="Proteomes" id="UP000321436"/>
    </source>
</evidence>
<protein>
    <submittedName>
        <fullName evidence="2">Uncharacterized protein</fullName>
    </submittedName>
</protein>
<organism evidence="2 3">
    <name type="scientific">Chitinophaga cymbidii</name>
    <dbReference type="NCBI Taxonomy" id="1096750"/>
    <lineage>
        <taxon>Bacteria</taxon>
        <taxon>Pseudomonadati</taxon>
        <taxon>Bacteroidota</taxon>
        <taxon>Chitinophagia</taxon>
        <taxon>Chitinophagales</taxon>
        <taxon>Chitinophagaceae</taxon>
        <taxon>Chitinophaga</taxon>
    </lineage>
</organism>
<name>A0A512RN46_9BACT</name>
<accession>A0A512RN46</accession>
<keyword evidence="1" id="KW-0472">Membrane</keyword>
<dbReference type="RefSeq" id="WP_146864399.1">
    <property type="nucleotide sequence ID" value="NZ_BKAU01000004.1"/>
</dbReference>
<dbReference type="Proteomes" id="UP000321436">
    <property type="component" value="Unassembled WGS sequence"/>
</dbReference>